<dbReference type="InterPro" id="IPR036812">
    <property type="entry name" value="NAD(P)_OxRdtase_dom_sf"/>
</dbReference>
<evidence type="ECO:0000256" key="2">
    <source>
        <dbReference type="ARBA" id="ARBA00022857"/>
    </source>
</evidence>
<dbReference type="InterPro" id="IPR020471">
    <property type="entry name" value="AKR"/>
</dbReference>
<keyword evidence="2" id="KW-0521">NADP</keyword>
<evidence type="ECO:0000313" key="9">
    <source>
        <dbReference type="Proteomes" id="UP000310458"/>
    </source>
</evidence>
<dbReference type="InterPro" id="IPR018170">
    <property type="entry name" value="Aldo/ket_reductase_CS"/>
</dbReference>
<gene>
    <name evidence="8" type="ORF">FEF26_04490</name>
</gene>
<dbReference type="PROSITE" id="PS00063">
    <property type="entry name" value="ALDOKETO_REDUCTASE_3"/>
    <property type="match status" value="1"/>
</dbReference>
<proteinExistence type="inferred from homology"/>
<evidence type="ECO:0000256" key="1">
    <source>
        <dbReference type="ARBA" id="ARBA00007905"/>
    </source>
</evidence>
<accession>A0A5R9BDF0</accession>
<name>A0A5R9BDF0_9MICC</name>
<feature type="binding site" evidence="5">
    <location>
        <position position="105"/>
    </location>
    <ligand>
        <name>substrate</name>
    </ligand>
</feature>
<dbReference type="RefSeq" id="WP_138252343.1">
    <property type="nucleotide sequence ID" value="NZ_VAVZ01000008.1"/>
</dbReference>
<comment type="similarity">
    <text evidence="1">Belongs to the aldo/keto reductase family.</text>
</comment>
<dbReference type="AlphaFoldDB" id="A0A5R9BDF0"/>
<evidence type="ECO:0000259" key="7">
    <source>
        <dbReference type="Pfam" id="PF00248"/>
    </source>
</evidence>
<dbReference type="EMBL" id="VAVZ01000008">
    <property type="protein sequence ID" value="TLP98655.1"/>
    <property type="molecule type" value="Genomic_DNA"/>
</dbReference>
<dbReference type="GO" id="GO:0016616">
    <property type="term" value="F:oxidoreductase activity, acting on the CH-OH group of donors, NAD or NADP as acceptor"/>
    <property type="evidence" value="ECO:0007669"/>
    <property type="project" value="UniProtKB-ARBA"/>
</dbReference>
<keyword evidence="3" id="KW-0560">Oxidoreductase</keyword>
<dbReference type="InterPro" id="IPR023210">
    <property type="entry name" value="NADP_OxRdtase_dom"/>
</dbReference>
<dbReference type="SUPFAM" id="SSF51430">
    <property type="entry name" value="NAD(P)-linked oxidoreductase"/>
    <property type="match status" value="1"/>
</dbReference>
<keyword evidence="9" id="KW-1185">Reference proteome</keyword>
<dbReference type="Gene3D" id="3.20.20.100">
    <property type="entry name" value="NADP-dependent oxidoreductase domain"/>
    <property type="match status" value="1"/>
</dbReference>
<dbReference type="OrthoDB" id="9804790at2"/>
<comment type="caution">
    <text evidence="8">The sequence shown here is derived from an EMBL/GenBank/DDBJ whole genome shotgun (WGS) entry which is preliminary data.</text>
</comment>
<dbReference type="FunFam" id="3.20.20.100:FF:000002">
    <property type="entry name" value="2,5-diketo-D-gluconic acid reductase A"/>
    <property type="match status" value="1"/>
</dbReference>
<dbReference type="PROSITE" id="PS00798">
    <property type="entry name" value="ALDOKETO_REDUCTASE_1"/>
    <property type="match status" value="1"/>
</dbReference>
<dbReference type="PIRSF" id="PIRSF000097">
    <property type="entry name" value="AKR"/>
    <property type="match status" value="1"/>
</dbReference>
<organism evidence="8 9">
    <name type="scientific">Nesterenkonia salmonea</name>
    <dbReference type="NCBI Taxonomy" id="1804987"/>
    <lineage>
        <taxon>Bacteria</taxon>
        <taxon>Bacillati</taxon>
        <taxon>Actinomycetota</taxon>
        <taxon>Actinomycetes</taxon>
        <taxon>Micrococcales</taxon>
        <taxon>Micrococcaceae</taxon>
        <taxon>Nesterenkonia</taxon>
    </lineage>
</organism>
<evidence type="ECO:0000256" key="3">
    <source>
        <dbReference type="ARBA" id="ARBA00023002"/>
    </source>
</evidence>
<dbReference type="Pfam" id="PF00248">
    <property type="entry name" value="Aldo_ket_red"/>
    <property type="match status" value="1"/>
</dbReference>
<evidence type="ECO:0000256" key="6">
    <source>
        <dbReference type="PIRSR" id="PIRSR000097-3"/>
    </source>
</evidence>
<dbReference type="Proteomes" id="UP000310458">
    <property type="component" value="Unassembled WGS sequence"/>
</dbReference>
<dbReference type="PANTHER" id="PTHR43827:SF3">
    <property type="entry name" value="NADP-DEPENDENT OXIDOREDUCTASE DOMAIN-CONTAINING PROTEIN"/>
    <property type="match status" value="1"/>
</dbReference>
<feature type="active site" description="Proton donor" evidence="4">
    <location>
        <position position="47"/>
    </location>
</feature>
<evidence type="ECO:0000256" key="4">
    <source>
        <dbReference type="PIRSR" id="PIRSR000097-1"/>
    </source>
</evidence>
<evidence type="ECO:0000256" key="5">
    <source>
        <dbReference type="PIRSR" id="PIRSR000097-2"/>
    </source>
</evidence>
<evidence type="ECO:0000313" key="8">
    <source>
        <dbReference type="EMBL" id="TLP98655.1"/>
    </source>
</evidence>
<dbReference type="PANTHER" id="PTHR43827">
    <property type="entry name" value="2,5-DIKETO-D-GLUCONIC ACID REDUCTASE"/>
    <property type="match status" value="1"/>
</dbReference>
<feature type="site" description="Lowers pKa of active site Tyr" evidence="6">
    <location>
        <position position="72"/>
    </location>
</feature>
<sequence length="275" mass="30527">MTSTLELNSGHRIPVVGFGTSALATPAASVEAALRAGYRHVDTAQMYQNEEGVGQGLRASGNPREEVFITTKLNNQFHEPADVHRTFAASLDRLGLDRVDLFLIHWPMPELDVDYVDTWKAMIELRDSGRVSSIGVSNFQEEHLERIIDATDVVPAVNQIEIHPYFANNDLREFTKSQGIAIEAWSPLGKGAELSDPVIAELAERYGKTPAQVLLRWHLQRGDIVIPKTDTPQRMSENLDLEGLHLSDTEMASIGELDRNEKVYGPARTGKSRTS</sequence>
<dbReference type="PRINTS" id="PR00069">
    <property type="entry name" value="ALDKETRDTASE"/>
</dbReference>
<reference evidence="8 9" key="1">
    <citation type="submission" date="2019-05" db="EMBL/GenBank/DDBJ databases">
        <title>Nesterenkonia sp. GY074 isolated from the Southern Atlantic Ocean.</title>
        <authorList>
            <person name="Zhang G."/>
        </authorList>
    </citation>
    <scope>NUCLEOTIDE SEQUENCE [LARGE SCALE GENOMIC DNA]</scope>
    <source>
        <strain evidence="8 9">GY074</strain>
    </source>
</reference>
<feature type="domain" description="NADP-dependent oxidoreductase" evidence="7">
    <location>
        <begin position="27"/>
        <end position="258"/>
    </location>
</feature>
<protein>
    <submittedName>
        <fullName evidence="8">Aldo/keto reductase</fullName>
    </submittedName>
</protein>
<dbReference type="CDD" id="cd19071">
    <property type="entry name" value="AKR_AKR1-5-like"/>
    <property type="match status" value="1"/>
</dbReference>